<name>A0A4D8R560_AZOBR</name>
<dbReference type="AlphaFoldDB" id="A0A4D8R560"/>
<sequence>MTALPHFLGSDALFRHGKGARYLNVSSRFREMLRSAQKPAHRQRFVLGRCPRKPPDQAANSLI</sequence>
<evidence type="ECO:0000313" key="2">
    <source>
        <dbReference type="Proteomes" id="UP000298693"/>
    </source>
</evidence>
<evidence type="ECO:0000313" key="1">
    <source>
        <dbReference type="EMBL" id="QCO16570.1"/>
    </source>
</evidence>
<proteinExistence type="predicted"/>
<reference evidence="1 2" key="1">
    <citation type="submission" date="2018-09" db="EMBL/GenBank/DDBJ databases">
        <title>Whole genome based analysis of evolution and adaptive divergence in Indian and Brazilian strains of Azospirillum brasilense.</title>
        <authorList>
            <person name="Singh C."/>
            <person name="Tripathi A.K."/>
        </authorList>
    </citation>
    <scope>NUCLEOTIDE SEQUENCE [LARGE SCALE GENOMIC DNA]</scope>
    <source>
        <strain evidence="1 2">MTCC4039</strain>
        <plasmid evidence="1 2">p1</plasmid>
    </source>
</reference>
<organism evidence="1 2">
    <name type="scientific">Azospirillum brasilense</name>
    <dbReference type="NCBI Taxonomy" id="192"/>
    <lineage>
        <taxon>Bacteria</taxon>
        <taxon>Pseudomonadati</taxon>
        <taxon>Pseudomonadota</taxon>
        <taxon>Alphaproteobacteria</taxon>
        <taxon>Rhodospirillales</taxon>
        <taxon>Azospirillaceae</taxon>
        <taxon>Azospirillum</taxon>
    </lineage>
</organism>
<accession>A0A4D8R560</accession>
<protein>
    <submittedName>
        <fullName evidence="1">Uncharacterized protein</fullName>
    </submittedName>
</protein>
<geneLocation type="plasmid" evidence="1">
    <name>p1</name>
</geneLocation>
<dbReference type="EMBL" id="CP032346">
    <property type="protein sequence ID" value="QCO16570.1"/>
    <property type="molecule type" value="Genomic_DNA"/>
</dbReference>
<gene>
    <name evidence="1" type="ORF">D3869_14705</name>
</gene>
<keyword evidence="1" id="KW-0614">Plasmid</keyword>
<dbReference type="Proteomes" id="UP000298693">
    <property type="component" value="Plasmid p1"/>
</dbReference>